<evidence type="ECO:0000313" key="8">
    <source>
        <dbReference type="EMBL" id="PIO53623.1"/>
    </source>
</evidence>
<dbReference type="GO" id="GO:0003724">
    <property type="term" value="F:RNA helicase activity"/>
    <property type="evidence" value="ECO:0007669"/>
    <property type="project" value="UniProtKB-EC"/>
</dbReference>
<keyword evidence="2" id="KW-0547">Nucleotide-binding</keyword>
<name>A0A2G9T6P7_TELCI</name>
<feature type="domain" description="DEAD-box RNA helicase Q" evidence="7">
    <location>
        <begin position="22"/>
        <end position="50"/>
    </location>
</feature>
<dbReference type="Gene3D" id="3.40.50.300">
    <property type="entry name" value="P-loop containing nucleotide triphosphate hydrolases"/>
    <property type="match status" value="1"/>
</dbReference>
<evidence type="ECO:0000256" key="5">
    <source>
        <dbReference type="ARBA" id="ARBA00022840"/>
    </source>
</evidence>
<dbReference type="AlphaFoldDB" id="A0A2G9T6P7"/>
<dbReference type="EC" id="3.6.4.13" evidence="1"/>
<protein>
    <recommendedName>
        <fullName evidence="1">RNA helicase</fullName>
        <ecNumber evidence="1">3.6.4.13</ecNumber>
    </recommendedName>
</protein>
<dbReference type="GO" id="GO:0005524">
    <property type="term" value="F:ATP binding"/>
    <property type="evidence" value="ECO:0007669"/>
    <property type="project" value="UniProtKB-KW"/>
</dbReference>
<dbReference type="InterPro" id="IPR014014">
    <property type="entry name" value="RNA_helicase_DEAD_Q_motif"/>
</dbReference>
<keyword evidence="9" id="KW-1185">Reference proteome</keyword>
<evidence type="ECO:0000256" key="4">
    <source>
        <dbReference type="ARBA" id="ARBA00022806"/>
    </source>
</evidence>
<proteinExistence type="predicted"/>
<keyword evidence="3" id="KW-0378">Hydrolase</keyword>
<organism evidence="8 9">
    <name type="scientific">Teladorsagia circumcincta</name>
    <name type="common">Brown stomach worm</name>
    <name type="synonym">Ostertagia circumcincta</name>
    <dbReference type="NCBI Taxonomy" id="45464"/>
    <lineage>
        <taxon>Eukaryota</taxon>
        <taxon>Metazoa</taxon>
        <taxon>Ecdysozoa</taxon>
        <taxon>Nematoda</taxon>
        <taxon>Chromadorea</taxon>
        <taxon>Rhabditida</taxon>
        <taxon>Rhabditina</taxon>
        <taxon>Rhabditomorpha</taxon>
        <taxon>Strongyloidea</taxon>
        <taxon>Trichostrongylidae</taxon>
        <taxon>Teladorsagia</taxon>
    </lineage>
</organism>
<keyword evidence="4" id="KW-0347">Helicase</keyword>
<accession>A0A2G9T6P7</accession>
<evidence type="ECO:0000256" key="3">
    <source>
        <dbReference type="ARBA" id="ARBA00022801"/>
    </source>
</evidence>
<evidence type="ECO:0000256" key="2">
    <source>
        <dbReference type="ARBA" id="ARBA00022741"/>
    </source>
</evidence>
<feature type="short sequence motif" description="Q motif" evidence="6">
    <location>
        <begin position="22"/>
        <end position="50"/>
    </location>
</feature>
<keyword evidence="5" id="KW-0067">ATP-binding</keyword>
<evidence type="ECO:0000259" key="7">
    <source>
        <dbReference type="PROSITE" id="PS51195"/>
    </source>
</evidence>
<dbReference type="InterPro" id="IPR027417">
    <property type="entry name" value="P-loop_NTPase"/>
</dbReference>
<reference evidence="8 9" key="1">
    <citation type="submission" date="2015-09" db="EMBL/GenBank/DDBJ databases">
        <title>Draft genome of the parasitic nematode Teladorsagia circumcincta isolate WARC Sus (inbred).</title>
        <authorList>
            <person name="Mitreva M."/>
        </authorList>
    </citation>
    <scope>NUCLEOTIDE SEQUENCE [LARGE SCALE GENOMIC DNA]</scope>
    <source>
        <strain evidence="8 9">S</strain>
    </source>
</reference>
<evidence type="ECO:0000313" key="9">
    <source>
        <dbReference type="Proteomes" id="UP000230423"/>
    </source>
</evidence>
<evidence type="ECO:0000256" key="1">
    <source>
        <dbReference type="ARBA" id="ARBA00012552"/>
    </source>
</evidence>
<gene>
    <name evidence="8" type="ORF">TELCIR_25036</name>
</gene>
<dbReference type="PROSITE" id="PS51195">
    <property type="entry name" value="Q_MOTIF"/>
    <property type="match status" value="1"/>
</dbReference>
<dbReference type="Proteomes" id="UP000230423">
    <property type="component" value="Unassembled WGS sequence"/>
</dbReference>
<evidence type="ECO:0000256" key="6">
    <source>
        <dbReference type="PROSITE-ProRule" id="PRU00552"/>
    </source>
</evidence>
<dbReference type="GO" id="GO:0016787">
    <property type="term" value="F:hydrolase activity"/>
    <property type="evidence" value="ECO:0007669"/>
    <property type="project" value="UniProtKB-KW"/>
</dbReference>
<feature type="non-terminal residue" evidence="8">
    <location>
        <position position="60"/>
    </location>
</feature>
<dbReference type="OrthoDB" id="7848262at2759"/>
<sequence>MEFQEIIDVDLSLRTEDVKTQGSFESLMISPSTVTNLKNHGYRVPSPVQMKAIPKGLTGL</sequence>
<dbReference type="EMBL" id="KZ409494">
    <property type="protein sequence ID" value="PIO53623.1"/>
    <property type="molecule type" value="Genomic_DNA"/>
</dbReference>